<name>E9DVR8_METAQ</name>
<feature type="region of interest" description="Disordered" evidence="1">
    <location>
        <begin position="1"/>
        <end position="34"/>
    </location>
</feature>
<gene>
    <name evidence="2" type="ORF">MAC_01716</name>
</gene>
<evidence type="ECO:0000313" key="2">
    <source>
        <dbReference type="EMBL" id="EFY92115.1"/>
    </source>
</evidence>
<feature type="compositionally biased region" description="Low complexity" evidence="1">
    <location>
        <begin position="11"/>
        <end position="25"/>
    </location>
</feature>
<dbReference type="eggNOG" id="ENOG502RJMG">
    <property type="taxonomic scope" value="Eukaryota"/>
</dbReference>
<feature type="compositionally biased region" description="Polar residues" evidence="1">
    <location>
        <begin position="1"/>
        <end position="10"/>
    </location>
</feature>
<protein>
    <submittedName>
        <fullName evidence="2">Uncharacterized protein</fullName>
    </submittedName>
</protein>
<dbReference type="Proteomes" id="UP000002499">
    <property type="component" value="Unassembled WGS sequence"/>
</dbReference>
<dbReference type="InParanoid" id="E9DVR8"/>
<sequence length="216" mass="24307">MDYQPSQRRLSSSTCSIASNSSWASHDNDECPPVATSRRCSVRFFTYQHERKPSTSSSSASSRSCEGMSKKETRELWRCMLHLQQRYGCYNSTRIDLAVNAGEAGIDLMRSCGPATIDATFNVKPQTSIHQTLDIKHQKPSLESSRLTREPSLGAANPFIIDTLNDSLIDLPDEGWEMLDRCLRGANKEPQTQTKPKSQKKPWRRTRVGISVHQTS</sequence>
<dbReference type="OrthoDB" id="3553044at2759"/>
<organism evidence="3">
    <name type="scientific">Metarhizium acridum (strain CQMa 102)</name>
    <dbReference type="NCBI Taxonomy" id="655827"/>
    <lineage>
        <taxon>Eukaryota</taxon>
        <taxon>Fungi</taxon>
        <taxon>Dikarya</taxon>
        <taxon>Ascomycota</taxon>
        <taxon>Pezizomycotina</taxon>
        <taxon>Sordariomycetes</taxon>
        <taxon>Hypocreomycetidae</taxon>
        <taxon>Hypocreales</taxon>
        <taxon>Clavicipitaceae</taxon>
        <taxon>Metarhizium</taxon>
    </lineage>
</organism>
<dbReference type="HOGENOM" id="CLU_111225_0_0_1"/>
<proteinExistence type="predicted"/>
<accession>E9DVR8</accession>
<evidence type="ECO:0000313" key="3">
    <source>
        <dbReference type="Proteomes" id="UP000002499"/>
    </source>
</evidence>
<keyword evidence="3" id="KW-1185">Reference proteome</keyword>
<dbReference type="EMBL" id="GL698477">
    <property type="protein sequence ID" value="EFY92115.1"/>
    <property type="molecule type" value="Genomic_DNA"/>
</dbReference>
<reference evidence="2 3" key="1">
    <citation type="journal article" date="2011" name="PLoS Genet.">
        <title>Genome sequencing and comparative transcriptomics of the model entomopathogenic fungi Metarhizium anisopliae and M. acridum.</title>
        <authorList>
            <person name="Gao Q."/>
            <person name="Jin K."/>
            <person name="Ying S.H."/>
            <person name="Zhang Y."/>
            <person name="Xiao G."/>
            <person name="Shang Y."/>
            <person name="Duan Z."/>
            <person name="Hu X."/>
            <person name="Xie X.Q."/>
            <person name="Zhou G."/>
            <person name="Peng G."/>
            <person name="Luo Z."/>
            <person name="Huang W."/>
            <person name="Wang B."/>
            <person name="Fang W."/>
            <person name="Wang S."/>
            <person name="Zhong Y."/>
            <person name="Ma L.J."/>
            <person name="St Leger R.J."/>
            <person name="Zhao G.P."/>
            <person name="Pei Y."/>
            <person name="Feng M.G."/>
            <person name="Xia Y."/>
            <person name="Wang C."/>
        </authorList>
    </citation>
    <scope>NUCLEOTIDE SEQUENCE [LARGE SCALE GENOMIC DNA]</scope>
    <source>
        <strain evidence="2 3">CQMa 102</strain>
    </source>
</reference>
<feature type="region of interest" description="Disordered" evidence="1">
    <location>
        <begin position="185"/>
        <end position="216"/>
    </location>
</feature>
<dbReference type="AlphaFoldDB" id="E9DVR8"/>
<feature type="compositionally biased region" description="Basic residues" evidence="1">
    <location>
        <begin position="197"/>
        <end position="207"/>
    </location>
</feature>
<dbReference type="OMA" id="LWRCMLH"/>
<evidence type="ECO:0000256" key="1">
    <source>
        <dbReference type="SAM" id="MobiDB-lite"/>
    </source>
</evidence>